<evidence type="ECO:0000313" key="3">
    <source>
        <dbReference type="EMBL" id="KAG5617165.1"/>
    </source>
</evidence>
<dbReference type="InterPro" id="IPR038870">
    <property type="entry name" value="UBAP1"/>
</dbReference>
<dbReference type="InterPro" id="IPR015940">
    <property type="entry name" value="UBA"/>
</dbReference>
<proteinExistence type="predicted"/>
<dbReference type="SUPFAM" id="SSF46934">
    <property type="entry name" value="UBA-like"/>
    <property type="match status" value="1"/>
</dbReference>
<sequence>MEYDFRNRTGPPYDTQLPMYGRPATGAPHPHPNPQPHPMYGQAPGLYPRPAQHSGGRNPPFHHTPPPSSNTGIGIRVAIKPEYRITPPPQLSTQVGEIPRSTFNFDFDLEKKILAEAEKESQNWSRLGLENLTPRMPEQTNMGYTGDPMMNKYTTSGFNREAVAIAVANYGDNPIKVKEFVEGYTLLKEMGFSSNSVADALLMNDNDKDKAAAQLLGNSS</sequence>
<dbReference type="GO" id="GO:0043162">
    <property type="term" value="P:ubiquitin-dependent protein catabolic process via the multivesicular body sorting pathway"/>
    <property type="evidence" value="ECO:0007669"/>
    <property type="project" value="InterPro"/>
</dbReference>
<comment type="caution">
    <text evidence="3">The sequence shown here is derived from an EMBL/GenBank/DDBJ whole genome shotgun (WGS) entry which is preliminary data.</text>
</comment>
<dbReference type="GO" id="GO:0043130">
    <property type="term" value="F:ubiquitin binding"/>
    <property type="evidence" value="ECO:0007669"/>
    <property type="project" value="InterPro"/>
</dbReference>
<evidence type="ECO:0000259" key="2">
    <source>
        <dbReference type="PROSITE" id="PS50030"/>
    </source>
</evidence>
<dbReference type="OrthoDB" id="2018023at2759"/>
<dbReference type="InterPro" id="IPR009060">
    <property type="entry name" value="UBA-like_sf"/>
</dbReference>
<keyword evidence="4" id="KW-1185">Reference proteome</keyword>
<organism evidence="3 4">
    <name type="scientific">Solanum commersonii</name>
    <name type="common">Commerson's wild potato</name>
    <name type="synonym">Commerson's nightshade</name>
    <dbReference type="NCBI Taxonomy" id="4109"/>
    <lineage>
        <taxon>Eukaryota</taxon>
        <taxon>Viridiplantae</taxon>
        <taxon>Streptophyta</taxon>
        <taxon>Embryophyta</taxon>
        <taxon>Tracheophyta</taxon>
        <taxon>Spermatophyta</taxon>
        <taxon>Magnoliopsida</taxon>
        <taxon>eudicotyledons</taxon>
        <taxon>Gunneridae</taxon>
        <taxon>Pentapetalae</taxon>
        <taxon>asterids</taxon>
        <taxon>lamiids</taxon>
        <taxon>Solanales</taxon>
        <taxon>Solanaceae</taxon>
        <taxon>Solanoideae</taxon>
        <taxon>Solaneae</taxon>
        <taxon>Solanum</taxon>
    </lineage>
</organism>
<evidence type="ECO:0000256" key="1">
    <source>
        <dbReference type="SAM" id="MobiDB-lite"/>
    </source>
</evidence>
<protein>
    <recommendedName>
        <fullName evidence="2">UBA domain-containing protein</fullName>
    </recommendedName>
</protein>
<feature type="domain" description="UBA" evidence="2">
    <location>
        <begin position="176"/>
        <end position="218"/>
    </location>
</feature>
<reference evidence="3 4" key="1">
    <citation type="submission" date="2020-09" db="EMBL/GenBank/DDBJ databases">
        <title>De no assembly of potato wild relative species, Solanum commersonii.</title>
        <authorList>
            <person name="Cho K."/>
        </authorList>
    </citation>
    <scope>NUCLEOTIDE SEQUENCE [LARGE SCALE GENOMIC DNA]</scope>
    <source>
        <strain evidence="3">LZ3.2</strain>
        <tissue evidence="3">Leaf</tissue>
    </source>
</reference>
<evidence type="ECO:0000313" key="4">
    <source>
        <dbReference type="Proteomes" id="UP000824120"/>
    </source>
</evidence>
<dbReference type="EMBL" id="JACXVP010000003">
    <property type="protein sequence ID" value="KAG5617165.1"/>
    <property type="molecule type" value="Genomic_DNA"/>
</dbReference>
<dbReference type="InterPro" id="IPR042575">
    <property type="entry name" value="UBAP1_C"/>
</dbReference>
<dbReference type="Gene3D" id="1.20.120.1920">
    <property type="entry name" value="UBAP1 SOUBA domain"/>
    <property type="match status" value="1"/>
</dbReference>
<dbReference type="PANTHER" id="PTHR15960">
    <property type="entry name" value="LD44032P"/>
    <property type="match status" value="1"/>
</dbReference>
<accession>A0A9J5ZXU5</accession>
<dbReference type="GO" id="GO:0000813">
    <property type="term" value="C:ESCRT I complex"/>
    <property type="evidence" value="ECO:0007669"/>
    <property type="project" value="InterPro"/>
</dbReference>
<dbReference type="Proteomes" id="UP000824120">
    <property type="component" value="Chromosome 3"/>
</dbReference>
<gene>
    <name evidence="3" type="ORF">H5410_016989</name>
</gene>
<dbReference type="PROSITE" id="PS50030">
    <property type="entry name" value="UBA"/>
    <property type="match status" value="1"/>
</dbReference>
<name>A0A9J5ZXU5_SOLCO</name>
<dbReference type="PANTHER" id="PTHR15960:SF5">
    <property type="entry name" value="LD44032P"/>
    <property type="match status" value="1"/>
</dbReference>
<feature type="region of interest" description="Disordered" evidence="1">
    <location>
        <begin position="1"/>
        <end position="70"/>
    </location>
</feature>
<dbReference type="AlphaFoldDB" id="A0A9J5ZXU5"/>